<keyword evidence="2" id="KW-1185">Reference proteome</keyword>
<name>A0ABV0V5H5_9TELE</name>
<gene>
    <name evidence="1" type="ORF">ILYODFUR_023416</name>
</gene>
<dbReference type="EMBL" id="JAHRIQ010095363">
    <property type="protein sequence ID" value="MEQ2252601.1"/>
    <property type="molecule type" value="Genomic_DNA"/>
</dbReference>
<reference evidence="1 2" key="1">
    <citation type="submission" date="2021-06" db="EMBL/GenBank/DDBJ databases">
        <authorList>
            <person name="Palmer J.M."/>
        </authorList>
    </citation>
    <scope>NUCLEOTIDE SEQUENCE [LARGE SCALE GENOMIC DNA]</scope>
    <source>
        <strain evidence="2">if_2019</strain>
        <tissue evidence="1">Muscle</tissue>
    </source>
</reference>
<protein>
    <submittedName>
        <fullName evidence="1">Uncharacterized protein</fullName>
    </submittedName>
</protein>
<organism evidence="1 2">
    <name type="scientific">Ilyodon furcidens</name>
    <name type="common">goldbreast splitfin</name>
    <dbReference type="NCBI Taxonomy" id="33524"/>
    <lineage>
        <taxon>Eukaryota</taxon>
        <taxon>Metazoa</taxon>
        <taxon>Chordata</taxon>
        <taxon>Craniata</taxon>
        <taxon>Vertebrata</taxon>
        <taxon>Euteleostomi</taxon>
        <taxon>Actinopterygii</taxon>
        <taxon>Neopterygii</taxon>
        <taxon>Teleostei</taxon>
        <taxon>Neoteleostei</taxon>
        <taxon>Acanthomorphata</taxon>
        <taxon>Ovalentaria</taxon>
        <taxon>Atherinomorphae</taxon>
        <taxon>Cyprinodontiformes</taxon>
        <taxon>Goodeidae</taxon>
        <taxon>Ilyodon</taxon>
    </lineage>
</organism>
<sequence>MVVYLCQLRVEPYVPISSMQAFRVSFTYFITHSLHSLHYLSVPEWYHKSHIKLSGHSPPAPKHVGDRFSDYSKNNQPNLLLCSSTAGAVYSGVCGSLLNILTLCRFRTTVLHAIQAKARINT</sequence>
<accession>A0ABV0V5H5</accession>
<comment type="caution">
    <text evidence="1">The sequence shown here is derived from an EMBL/GenBank/DDBJ whole genome shotgun (WGS) entry which is preliminary data.</text>
</comment>
<evidence type="ECO:0000313" key="2">
    <source>
        <dbReference type="Proteomes" id="UP001482620"/>
    </source>
</evidence>
<dbReference type="Proteomes" id="UP001482620">
    <property type="component" value="Unassembled WGS sequence"/>
</dbReference>
<proteinExistence type="predicted"/>
<evidence type="ECO:0000313" key="1">
    <source>
        <dbReference type="EMBL" id="MEQ2252601.1"/>
    </source>
</evidence>